<dbReference type="HAMAP" id="MF_01813">
    <property type="entry name" value="MenG_UbiE_methyltr"/>
    <property type="match status" value="1"/>
</dbReference>
<dbReference type="InterPro" id="IPR029063">
    <property type="entry name" value="SAM-dependent_MTases_sf"/>
</dbReference>
<keyword evidence="6" id="KW-0830">Ubiquinone</keyword>
<dbReference type="STRING" id="1296120.A0A1B9H0D4"/>
<dbReference type="EMBL" id="KI669494">
    <property type="protein sequence ID" value="OCF36714.1"/>
    <property type="molecule type" value="Genomic_DNA"/>
</dbReference>
<feature type="compositionally biased region" description="Low complexity" evidence="5">
    <location>
        <begin position="53"/>
        <end position="65"/>
    </location>
</feature>
<dbReference type="GO" id="GO:0031314">
    <property type="term" value="C:extrinsic component of mitochondrial inner membrane"/>
    <property type="evidence" value="ECO:0007669"/>
    <property type="project" value="UniProtKB-UniRule"/>
</dbReference>
<evidence type="ECO:0000313" key="7">
    <source>
        <dbReference type="Proteomes" id="UP000092666"/>
    </source>
</evidence>
<evidence type="ECO:0000313" key="6">
    <source>
        <dbReference type="EMBL" id="OCF36714.1"/>
    </source>
</evidence>
<keyword evidence="1 4" id="KW-0489">Methyltransferase</keyword>
<dbReference type="Proteomes" id="UP000092666">
    <property type="component" value="Unassembled WGS sequence"/>
</dbReference>
<feature type="binding site" evidence="4">
    <location>
        <position position="187"/>
    </location>
    <ligand>
        <name>S-adenosyl-L-methionine</name>
        <dbReference type="ChEBI" id="CHEBI:59789"/>
    </ligand>
</feature>
<dbReference type="GO" id="GO:0008425">
    <property type="term" value="F:2-methoxy-6-polyprenyl-1,4-benzoquinol methyltransferase activity"/>
    <property type="evidence" value="ECO:0007669"/>
    <property type="project" value="UniProtKB-UniRule"/>
</dbReference>
<dbReference type="Pfam" id="PF01209">
    <property type="entry name" value="Ubie_methyltran"/>
    <property type="match status" value="1"/>
</dbReference>
<keyword evidence="4" id="KW-0472">Membrane</keyword>
<comment type="catalytic activity">
    <reaction evidence="4">
        <text>a 2-methoxy-6-(all-trans-polyprenyl)benzene-1,4-diol + S-adenosyl-L-methionine = a 5-methoxy-2-methyl-3-(all-trans-polyprenyl)benzene-1,4-diol + S-adenosyl-L-homocysteine + H(+)</text>
        <dbReference type="Rhea" id="RHEA:28286"/>
        <dbReference type="Rhea" id="RHEA-COMP:10858"/>
        <dbReference type="Rhea" id="RHEA-COMP:10859"/>
        <dbReference type="ChEBI" id="CHEBI:15378"/>
        <dbReference type="ChEBI" id="CHEBI:57856"/>
        <dbReference type="ChEBI" id="CHEBI:59789"/>
        <dbReference type="ChEBI" id="CHEBI:84166"/>
        <dbReference type="ChEBI" id="CHEBI:84167"/>
        <dbReference type="EC" id="2.1.1.201"/>
    </reaction>
</comment>
<accession>A0A1B9H0D4</accession>
<dbReference type="CDD" id="cd02440">
    <property type="entry name" value="AdoMet_MTases"/>
    <property type="match status" value="1"/>
</dbReference>
<protein>
    <recommendedName>
        <fullName evidence="4">2-methoxy-6-polyprenyl-1,4-benzoquinol methylase, mitochondrial</fullName>
        <ecNumber evidence="4">2.1.1.201</ecNumber>
    </recommendedName>
    <alternativeName>
        <fullName evidence="4">Ubiquinone biosynthesis methyltransferase COQ5</fullName>
    </alternativeName>
</protein>
<keyword evidence="7" id="KW-1185">Reference proteome</keyword>
<dbReference type="AlphaFoldDB" id="A0A1B9H0D4"/>
<keyword evidence="2 4" id="KW-0808">Transferase</keyword>
<evidence type="ECO:0000256" key="3">
    <source>
        <dbReference type="ARBA" id="ARBA00022691"/>
    </source>
</evidence>
<comment type="function">
    <text evidence="4">Methyltransferase required for the conversion of 2-polyprenyl-6-methoxy-1,4-benzoquinol (DDMQH2) to 2-polyprenyl-3-methyl-6-methoxy-1,4-benzoquinol (DMQH2).</text>
</comment>
<gene>
    <name evidence="4" type="primary">COQ5</name>
    <name evidence="6" type="ORF">I316_01310</name>
</gene>
<dbReference type="PROSITE" id="PS01184">
    <property type="entry name" value="UBIE_2"/>
    <property type="match status" value="1"/>
</dbReference>
<comment type="subunit">
    <text evidence="4">Component of a multi-subunit COQ enzyme complex, composed of at least COQ3, COQ4, COQ5, COQ6, COQ7 and COQ9.</text>
</comment>
<dbReference type="PANTHER" id="PTHR43591:SF24">
    <property type="entry name" value="2-METHOXY-6-POLYPRENYL-1,4-BENZOQUINOL METHYLASE, MITOCHONDRIAL"/>
    <property type="match status" value="1"/>
</dbReference>
<dbReference type="NCBIfam" id="TIGR01934">
    <property type="entry name" value="MenG_MenH_UbiE"/>
    <property type="match status" value="1"/>
</dbReference>
<comment type="caution">
    <text evidence="4">Lacks conserved residue(s) required for the propagation of feature annotation.</text>
</comment>
<evidence type="ECO:0000256" key="5">
    <source>
        <dbReference type="SAM" id="MobiDB-lite"/>
    </source>
</evidence>
<organism evidence="6 7">
    <name type="scientific">Kwoniella heveanensis BCC8398</name>
    <dbReference type="NCBI Taxonomy" id="1296120"/>
    <lineage>
        <taxon>Eukaryota</taxon>
        <taxon>Fungi</taxon>
        <taxon>Dikarya</taxon>
        <taxon>Basidiomycota</taxon>
        <taxon>Agaricomycotina</taxon>
        <taxon>Tremellomycetes</taxon>
        <taxon>Tremellales</taxon>
        <taxon>Cryptococcaceae</taxon>
        <taxon>Kwoniella</taxon>
    </lineage>
</organism>
<name>A0A1B9H0D4_9TREE</name>
<dbReference type="PROSITE" id="PS51608">
    <property type="entry name" value="SAM_MT_UBIE"/>
    <property type="match status" value="1"/>
</dbReference>
<dbReference type="PROSITE" id="PS01183">
    <property type="entry name" value="UBIE_1"/>
    <property type="match status" value="1"/>
</dbReference>
<evidence type="ECO:0000256" key="4">
    <source>
        <dbReference type="HAMAP-Rule" id="MF_03191"/>
    </source>
</evidence>
<dbReference type="InterPro" id="IPR004033">
    <property type="entry name" value="UbiE/COQ5_MeTrFase"/>
</dbReference>
<evidence type="ECO:0000256" key="2">
    <source>
        <dbReference type="ARBA" id="ARBA00022679"/>
    </source>
</evidence>
<reference evidence="7" key="2">
    <citation type="submission" date="2013-12" db="EMBL/GenBank/DDBJ databases">
        <title>Evolution of pathogenesis and genome organization in the Tremellales.</title>
        <authorList>
            <person name="Cuomo C."/>
            <person name="Litvintseva A."/>
            <person name="Heitman J."/>
            <person name="Chen Y."/>
            <person name="Sun S."/>
            <person name="Springer D."/>
            <person name="Dromer F."/>
            <person name="Young S."/>
            <person name="Zeng Q."/>
            <person name="Chapman S."/>
            <person name="Gujja S."/>
            <person name="Saif S."/>
            <person name="Birren B."/>
        </authorList>
    </citation>
    <scope>NUCLEOTIDE SEQUENCE [LARGE SCALE GENOMIC DNA]</scope>
    <source>
        <strain evidence="7">BCC8398</strain>
    </source>
</reference>
<proteinExistence type="inferred from homology"/>
<sequence>MSRQILQPRLRALAAAAGASRSTYASASATRCISSTSSRANVQVPPPAPSSTPGPSSSSPSPAASVNAAGKTTHFGFREVPEEEKEGLVGGVFSSVASSYDIMNDSMSLGIHRLWKDSFVSTLLPELPPSYHTNSRGDLSATAATAQVIEPFKCLDVAGGTGDIALRILDRAREKFGSRDIEVEIVDLNQGMLNEGRKRVAKTLYYNTPQITFTHGNAQHLPSHIADNSIDLYTIAFGIRNCTSLPAVLSEAHRVLKPGGKIGVLEFGKVSNPLFREIYRQYSFQFIPIMGKILAGDSESYQYLVESIERFPSQPEFAQLVRDAGFQTGQMREGKGGAWTDFTGGIATMWTGVKV</sequence>
<keyword evidence="4" id="KW-0999">Mitochondrion inner membrane</keyword>
<comment type="pathway">
    <text evidence="4">Cofactor biosynthesis; ubiquinone biosynthesis.</text>
</comment>
<feature type="binding site" evidence="4">
    <location>
        <begin position="217"/>
        <end position="218"/>
    </location>
    <ligand>
        <name>S-adenosyl-L-methionine</name>
        <dbReference type="ChEBI" id="CHEBI:59789"/>
    </ligand>
</feature>
<evidence type="ECO:0000256" key="1">
    <source>
        <dbReference type="ARBA" id="ARBA00022603"/>
    </source>
</evidence>
<dbReference type="InterPro" id="IPR023576">
    <property type="entry name" value="UbiE/COQ5_MeTrFase_CS"/>
</dbReference>
<comment type="subcellular location">
    <subcellularLocation>
        <location evidence="4">Mitochondrion inner membrane</location>
        <topology evidence="4">Peripheral membrane protein</topology>
        <orientation evidence="4">Matrix side</orientation>
    </subcellularLocation>
</comment>
<dbReference type="PANTHER" id="PTHR43591">
    <property type="entry name" value="METHYLTRANSFERASE"/>
    <property type="match status" value="1"/>
</dbReference>
<dbReference type="EC" id="2.1.1.201" evidence="4"/>
<feature type="region of interest" description="Disordered" evidence="5">
    <location>
        <begin position="35"/>
        <end position="67"/>
    </location>
</feature>
<dbReference type="GO" id="GO:0032259">
    <property type="term" value="P:methylation"/>
    <property type="evidence" value="ECO:0007669"/>
    <property type="project" value="UniProtKB-KW"/>
</dbReference>
<feature type="binding site" evidence="4">
    <location>
        <position position="161"/>
    </location>
    <ligand>
        <name>S-adenosyl-L-methionine</name>
        <dbReference type="ChEBI" id="CHEBI:59789"/>
    </ligand>
</feature>
<keyword evidence="4" id="KW-0831">Ubiquinone biosynthesis</keyword>
<dbReference type="OrthoDB" id="6329284at2759"/>
<reference evidence="6 7" key="1">
    <citation type="submission" date="2013-07" db="EMBL/GenBank/DDBJ databases">
        <title>The Genome Sequence of Cryptococcus heveanensis BCC8398.</title>
        <authorList>
            <consortium name="The Broad Institute Genome Sequencing Platform"/>
            <person name="Cuomo C."/>
            <person name="Litvintseva A."/>
            <person name="Chen Y."/>
            <person name="Heitman J."/>
            <person name="Sun S."/>
            <person name="Springer D."/>
            <person name="Dromer F."/>
            <person name="Young S.K."/>
            <person name="Zeng Q."/>
            <person name="Gargeya S."/>
            <person name="Fitzgerald M."/>
            <person name="Abouelleil A."/>
            <person name="Alvarado L."/>
            <person name="Berlin A.M."/>
            <person name="Chapman S.B."/>
            <person name="Dewar J."/>
            <person name="Goldberg J."/>
            <person name="Griggs A."/>
            <person name="Gujja S."/>
            <person name="Hansen M."/>
            <person name="Howarth C."/>
            <person name="Imamovic A."/>
            <person name="Larimer J."/>
            <person name="McCowan C."/>
            <person name="Murphy C."/>
            <person name="Pearson M."/>
            <person name="Priest M."/>
            <person name="Roberts A."/>
            <person name="Saif S."/>
            <person name="Shea T."/>
            <person name="Sykes S."/>
            <person name="Wortman J."/>
            <person name="Nusbaum C."/>
            <person name="Birren B."/>
        </authorList>
    </citation>
    <scope>NUCLEOTIDE SEQUENCE [LARGE SCALE GENOMIC DNA]</scope>
    <source>
        <strain evidence="6 7">BCC8398</strain>
    </source>
</reference>
<dbReference type="Gene3D" id="3.40.50.150">
    <property type="entry name" value="Vaccinia Virus protein VP39"/>
    <property type="match status" value="1"/>
</dbReference>
<dbReference type="SUPFAM" id="SSF53335">
    <property type="entry name" value="S-adenosyl-L-methionine-dependent methyltransferases"/>
    <property type="match status" value="1"/>
</dbReference>
<dbReference type="UniPathway" id="UPA00232"/>
<keyword evidence="4" id="KW-0496">Mitochondrion</keyword>
<keyword evidence="3 4" id="KW-0949">S-adenosyl-L-methionine</keyword>
<comment type="similarity">
    <text evidence="4">Belongs to the class I-like SAM-binding methyltransferase superfamily. MenG/UbiE family.</text>
</comment>